<reference evidence="8 9" key="1">
    <citation type="submission" date="2014-04" db="EMBL/GenBank/DDBJ databases">
        <title>Genome evolution of avian class.</title>
        <authorList>
            <person name="Zhang G."/>
            <person name="Li C."/>
        </authorList>
    </citation>
    <scope>NUCLEOTIDE SEQUENCE [LARGE SCALE GENOMIC DNA]</scope>
    <source>
        <strain evidence="8">BGI_N339</strain>
    </source>
</reference>
<evidence type="ECO:0000256" key="2">
    <source>
        <dbReference type="ARBA" id="ARBA00006058"/>
    </source>
</evidence>
<dbReference type="GO" id="GO:0071914">
    <property type="term" value="C:prominosome"/>
    <property type="evidence" value="ECO:0007669"/>
    <property type="project" value="TreeGrafter"/>
</dbReference>
<dbReference type="AlphaFoldDB" id="A0A093C0A4"/>
<dbReference type="Proteomes" id="UP000053149">
    <property type="component" value="Unassembled WGS sequence"/>
</dbReference>
<sequence length="333" mass="37173">PLGLKESVLPTQRSGISNAGGNFFMAGIGFSFIFSWLLMLLVLLIFVLGGNIYMLICDSWRSQRLFQLVDTPGLIPGFNLSELLGQEGGTTNFSELYRQCQRDTALWQTLHLDQRVSLDKLFDISQYKADISMAFEKVNITLSPISLLSQRQRDLLLNASRDGQPPKPHSPFSRLCLCLLQLHQNMTQGSLLDLAAELEQLADKAGADVEKDLKADARNLRELDKEMQMGLSGPLQSLKENIHSVLSGAAQLKTQTKAALDNVNETQDFLDREMANLIKNETWAFLEKLLDVFETYISWAKGRLTGDVARCKPVAQTLDNAEAITCDYILDSL</sequence>
<feature type="transmembrane region" description="Helical" evidence="7">
    <location>
        <begin position="23"/>
        <end position="56"/>
    </location>
</feature>
<evidence type="ECO:0000313" key="9">
    <source>
        <dbReference type="Proteomes" id="UP000053149"/>
    </source>
</evidence>
<evidence type="ECO:0000256" key="6">
    <source>
        <dbReference type="ARBA" id="ARBA00023180"/>
    </source>
</evidence>
<evidence type="ECO:0000256" key="5">
    <source>
        <dbReference type="ARBA" id="ARBA00023136"/>
    </source>
</evidence>
<dbReference type="GO" id="GO:0031528">
    <property type="term" value="C:microvillus membrane"/>
    <property type="evidence" value="ECO:0007669"/>
    <property type="project" value="UniProtKB-SubCell"/>
</dbReference>
<dbReference type="InterPro" id="IPR008795">
    <property type="entry name" value="Prominin"/>
</dbReference>
<evidence type="ECO:0000256" key="1">
    <source>
        <dbReference type="ARBA" id="ARBA00004475"/>
    </source>
</evidence>
<accession>A0A093C0A4</accession>
<dbReference type="GO" id="GO:0005929">
    <property type="term" value="C:cilium"/>
    <property type="evidence" value="ECO:0007669"/>
    <property type="project" value="TreeGrafter"/>
</dbReference>
<proteinExistence type="inferred from homology"/>
<dbReference type="GO" id="GO:0009986">
    <property type="term" value="C:cell surface"/>
    <property type="evidence" value="ECO:0007669"/>
    <property type="project" value="TreeGrafter"/>
</dbReference>
<gene>
    <name evidence="8" type="ORF">N339_06152</name>
</gene>
<dbReference type="GO" id="GO:0016324">
    <property type="term" value="C:apical plasma membrane"/>
    <property type="evidence" value="ECO:0007669"/>
    <property type="project" value="TreeGrafter"/>
</dbReference>
<protein>
    <submittedName>
        <fullName evidence="8">Prominin-1-A</fullName>
    </submittedName>
</protein>
<keyword evidence="3 7" id="KW-0812">Transmembrane</keyword>
<keyword evidence="4 7" id="KW-1133">Transmembrane helix</keyword>
<comment type="subcellular location">
    <subcellularLocation>
        <location evidence="1">Cell projection</location>
        <location evidence="1">Microvillus membrane</location>
        <topology evidence="1">Multi-pass membrane protein</topology>
    </subcellularLocation>
</comment>
<evidence type="ECO:0000256" key="7">
    <source>
        <dbReference type="SAM" id="Phobius"/>
    </source>
</evidence>
<dbReference type="PANTHER" id="PTHR22730:SF4">
    <property type="entry name" value="PROMININ-1-A-LIKE"/>
    <property type="match status" value="1"/>
</dbReference>
<name>A0A093C0A4_9AVES</name>
<keyword evidence="5 7" id="KW-0472">Membrane</keyword>
<keyword evidence="6" id="KW-0325">Glycoprotein</keyword>
<dbReference type="Pfam" id="PF05478">
    <property type="entry name" value="Prominin"/>
    <property type="match status" value="1"/>
</dbReference>
<dbReference type="PANTHER" id="PTHR22730">
    <property type="entry name" value="PROMININ PROM PROTEIN"/>
    <property type="match status" value="1"/>
</dbReference>
<evidence type="ECO:0000256" key="4">
    <source>
        <dbReference type="ARBA" id="ARBA00022989"/>
    </source>
</evidence>
<evidence type="ECO:0000313" key="8">
    <source>
        <dbReference type="EMBL" id="KFV09395.1"/>
    </source>
</evidence>
<comment type="similarity">
    <text evidence="2">Belongs to the prominin family.</text>
</comment>
<dbReference type="EMBL" id="KL236792">
    <property type="protein sequence ID" value="KFV09395.1"/>
    <property type="molecule type" value="Genomic_DNA"/>
</dbReference>
<keyword evidence="9" id="KW-1185">Reference proteome</keyword>
<feature type="non-terminal residue" evidence="8">
    <location>
        <position position="1"/>
    </location>
</feature>
<organism evidence="8 9">
    <name type="scientific">Pterocles gutturalis</name>
    <name type="common">yellow-throated sandgrouse</name>
    <dbReference type="NCBI Taxonomy" id="240206"/>
    <lineage>
        <taxon>Eukaryota</taxon>
        <taxon>Metazoa</taxon>
        <taxon>Chordata</taxon>
        <taxon>Craniata</taxon>
        <taxon>Vertebrata</taxon>
        <taxon>Euteleostomi</taxon>
        <taxon>Archelosauria</taxon>
        <taxon>Archosauria</taxon>
        <taxon>Dinosauria</taxon>
        <taxon>Saurischia</taxon>
        <taxon>Theropoda</taxon>
        <taxon>Coelurosauria</taxon>
        <taxon>Aves</taxon>
        <taxon>Neognathae</taxon>
        <taxon>Neoaves</taxon>
        <taxon>Columbimorphae</taxon>
        <taxon>Pterocliformes</taxon>
        <taxon>Pteroclidae</taxon>
        <taxon>Pterocles</taxon>
    </lineage>
</organism>
<evidence type="ECO:0000256" key="3">
    <source>
        <dbReference type="ARBA" id="ARBA00022692"/>
    </source>
</evidence>
<feature type="non-terminal residue" evidence="8">
    <location>
        <position position="333"/>
    </location>
</feature>
<dbReference type="GO" id="GO:0015485">
    <property type="term" value="F:cholesterol binding"/>
    <property type="evidence" value="ECO:0007669"/>
    <property type="project" value="TreeGrafter"/>
</dbReference>